<accession>E2B6K5</accession>
<dbReference type="OrthoDB" id="7311776at2759"/>
<evidence type="ECO:0000313" key="2">
    <source>
        <dbReference type="Proteomes" id="UP000008237"/>
    </source>
</evidence>
<dbReference type="OMA" id="SHETHTY"/>
<protein>
    <submittedName>
        <fullName evidence="1">Uncharacterized protein</fullName>
    </submittedName>
</protein>
<feature type="non-terminal residue" evidence="1">
    <location>
        <position position="243"/>
    </location>
</feature>
<dbReference type="InParanoid" id="E2B6K5"/>
<sequence length="243" mass="27239">SVMVRQCKVEIDCIVRRCGMHSHTMDVANGKYVYIQETSRQECLRMHWHSTARIGTTCITRLKINQTISRPITLAGKVENDGTCYGSAFAGDYGNWTSVVVLANVKITLQEYSVTLKLNANQVVLRSGVHCEFKTVHCIDIEGENTYWDTIPDNSCKGSSYGVLFDGYAIKMQDSTDAGSQTVYSITTQDTTFALASRGEVKACGYPLVKTKYPKLFIFKTFTDLSIFKKIHNPANTDIFTYM</sequence>
<dbReference type="Pfam" id="PF24664">
    <property type="entry name" value="Monjiviricetes_fusion"/>
    <property type="match status" value="1"/>
</dbReference>
<feature type="non-terminal residue" evidence="1">
    <location>
        <position position="1"/>
    </location>
</feature>
<reference evidence="1 2" key="1">
    <citation type="journal article" date="2010" name="Science">
        <title>Genomic comparison of the ants Camponotus floridanus and Harpegnathos saltator.</title>
        <authorList>
            <person name="Bonasio R."/>
            <person name="Zhang G."/>
            <person name="Ye C."/>
            <person name="Mutti N.S."/>
            <person name="Fang X."/>
            <person name="Qin N."/>
            <person name="Donahue G."/>
            <person name="Yang P."/>
            <person name="Li Q."/>
            <person name="Li C."/>
            <person name="Zhang P."/>
            <person name="Huang Z."/>
            <person name="Berger S.L."/>
            <person name="Reinberg D."/>
            <person name="Wang J."/>
            <person name="Liebig J."/>
        </authorList>
    </citation>
    <scope>NUCLEOTIDE SEQUENCE [LARGE SCALE GENOMIC DNA]</scope>
    <source>
        <strain evidence="1 2">R22 G/1</strain>
    </source>
</reference>
<dbReference type="AlphaFoldDB" id="E2B6K5"/>
<name>E2B6K5_HARSA</name>
<dbReference type="EMBL" id="GL445982">
    <property type="protein sequence ID" value="EFN88676.1"/>
    <property type="molecule type" value="Genomic_DNA"/>
</dbReference>
<gene>
    <name evidence="1" type="ORF">EAI_15385</name>
</gene>
<proteinExistence type="predicted"/>
<dbReference type="Proteomes" id="UP000008237">
    <property type="component" value="Unassembled WGS sequence"/>
</dbReference>
<evidence type="ECO:0000313" key="1">
    <source>
        <dbReference type="EMBL" id="EFN88676.1"/>
    </source>
</evidence>
<keyword evidence="2" id="KW-1185">Reference proteome</keyword>
<organism evidence="2">
    <name type="scientific">Harpegnathos saltator</name>
    <name type="common">Jerdon's jumping ant</name>
    <dbReference type="NCBI Taxonomy" id="610380"/>
    <lineage>
        <taxon>Eukaryota</taxon>
        <taxon>Metazoa</taxon>
        <taxon>Ecdysozoa</taxon>
        <taxon>Arthropoda</taxon>
        <taxon>Hexapoda</taxon>
        <taxon>Insecta</taxon>
        <taxon>Pterygota</taxon>
        <taxon>Neoptera</taxon>
        <taxon>Endopterygota</taxon>
        <taxon>Hymenoptera</taxon>
        <taxon>Apocrita</taxon>
        <taxon>Aculeata</taxon>
        <taxon>Formicoidea</taxon>
        <taxon>Formicidae</taxon>
        <taxon>Ponerinae</taxon>
        <taxon>Ponerini</taxon>
        <taxon>Harpegnathos</taxon>
    </lineage>
</organism>